<name>A0A822ZU23_NELNU</name>
<evidence type="ECO:0000256" key="6">
    <source>
        <dbReference type="SAM" id="SignalP"/>
    </source>
</evidence>
<dbReference type="GO" id="GO:0048046">
    <property type="term" value="C:apoplast"/>
    <property type="evidence" value="ECO:0007669"/>
    <property type="project" value="UniProtKB-SubCell"/>
</dbReference>
<keyword evidence="2" id="KW-0052">Apoplast</keyword>
<comment type="similarity">
    <text evidence="5">Belongs to the EXORDIUM family.</text>
</comment>
<accession>A0A822ZU23</accession>
<evidence type="ECO:0000313" key="7">
    <source>
        <dbReference type="EMBL" id="DAD47021.1"/>
    </source>
</evidence>
<keyword evidence="4 6" id="KW-0732">Signal</keyword>
<evidence type="ECO:0000256" key="5">
    <source>
        <dbReference type="ARBA" id="ARBA00023591"/>
    </source>
</evidence>
<organism evidence="7 8">
    <name type="scientific">Nelumbo nucifera</name>
    <name type="common">Sacred lotus</name>
    <dbReference type="NCBI Taxonomy" id="4432"/>
    <lineage>
        <taxon>Eukaryota</taxon>
        <taxon>Viridiplantae</taxon>
        <taxon>Streptophyta</taxon>
        <taxon>Embryophyta</taxon>
        <taxon>Tracheophyta</taxon>
        <taxon>Spermatophyta</taxon>
        <taxon>Magnoliopsida</taxon>
        <taxon>Proteales</taxon>
        <taxon>Nelumbonaceae</taxon>
        <taxon>Nelumbo</taxon>
    </lineage>
</organism>
<gene>
    <name evidence="7" type="ORF">HUJ06_016958</name>
</gene>
<keyword evidence="8" id="KW-1185">Reference proteome</keyword>
<dbReference type="EMBL" id="DUZY01000008">
    <property type="protein sequence ID" value="DAD47021.1"/>
    <property type="molecule type" value="Genomic_DNA"/>
</dbReference>
<reference evidence="7 8" key="1">
    <citation type="journal article" date="2020" name="Mol. Biol. Evol.">
        <title>Distinct Expression and Methylation Patterns for Genes with Different Fates following a Single Whole-Genome Duplication in Flowering Plants.</title>
        <authorList>
            <person name="Shi T."/>
            <person name="Rahmani R.S."/>
            <person name="Gugger P.F."/>
            <person name="Wang M."/>
            <person name="Li H."/>
            <person name="Zhang Y."/>
            <person name="Li Z."/>
            <person name="Wang Q."/>
            <person name="Van de Peer Y."/>
            <person name="Marchal K."/>
            <person name="Chen J."/>
        </authorList>
    </citation>
    <scope>NUCLEOTIDE SEQUENCE [LARGE SCALE GENOMIC DNA]</scope>
    <source>
        <tissue evidence="7">Leaf</tissue>
    </source>
</reference>
<comment type="caution">
    <text evidence="7">The sequence shown here is derived from an EMBL/GenBank/DDBJ whole genome shotgun (WGS) entry which is preliminary data.</text>
</comment>
<protein>
    <submittedName>
        <fullName evidence="7">Uncharacterized protein</fullName>
    </submittedName>
</protein>
<evidence type="ECO:0000256" key="4">
    <source>
        <dbReference type="ARBA" id="ARBA00022729"/>
    </source>
</evidence>
<dbReference type="AlphaFoldDB" id="A0A822ZU23"/>
<dbReference type="InterPro" id="IPR006766">
    <property type="entry name" value="EXORDIUM-like"/>
</dbReference>
<evidence type="ECO:0000256" key="2">
    <source>
        <dbReference type="ARBA" id="ARBA00022523"/>
    </source>
</evidence>
<evidence type="ECO:0000256" key="1">
    <source>
        <dbReference type="ARBA" id="ARBA00004271"/>
    </source>
</evidence>
<sequence length="153" mass="17087">MFVFLSTLAVVLFLLPIPASSHDAANHKPVLEYHGGPVLNGDMKISAIWYGTVGLVQESAIRKFIRSLNKDNRRGATCVGMVEDGGELSNCSPRRPQNKPYHSSARCTVCCSPGNPGRWCAFINFLRWWKMVRVHQLCCSPGNPRHQFFLSLV</sequence>
<evidence type="ECO:0000313" key="8">
    <source>
        <dbReference type="Proteomes" id="UP000607653"/>
    </source>
</evidence>
<evidence type="ECO:0000256" key="3">
    <source>
        <dbReference type="ARBA" id="ARBA00022525"/>
    </source>
</evidence>
<keyword evidence="3" id="KW-0964">Secreted</keyword>
<dbReference type="Pfam" id="PF04674">
    <property type="entry name" value="Phi_1"/>
    <property type="match status" value="1"/>
</dbReference>
<comment type="subcellular location">
    <subcellularLocation>
        <location evidence="1">Secreted</location>
        <location evidence="1">Extracellular space</location>
        <location evidence="1">Apoplast</location>
    </subcellularLocation>
</comment>
<feature type="chain" id="PRO_5033034332" evidence="6">
    <location>
        <begin position="22"/>
        <end position="153"/>
    </location>
</feature>
<feature type="signal peptide" evidence="6">
    <location>
        <begin position="1"/>
        <end position="21"/>
    </location>
</feature>
<proteinExistence type="inferred from homology"/>
<dbReference type="Proteomes" id="UP000607653">
    <property type="component" value="Unassembled WGS sequence"/>
</dbReference>